<keyword evidence="1" id="KW-0812">Transmembrane</keyword>
<evidence type="ECO:0000256" key="1">
    <source>
        <dbReference type="SAM" id="Phobius"/>
    </source>
</evidence>
<proteinExistence type="predicted"/>
<feature type="transmembrane region" description="Helical" evidence="1">
    <location>
        <begin position="152"/>
        <end position="175"/>
    </location>
</feature>
<gene>
    <name evidence="2" type="ORF">ENV88_01755</name>
</gene>
<keyword evidence="1" id="KW-0472">Membrane</keyword>
<evidence type="ECO:0000313" key="2">
    <source>
        <dbReference type="EMBL" id="HGB24777.1"/>
    </source>
</evidence>
<sequence>MALAAMCAALYALVGWLSYLGVFTPVLGVVRFWPSVFVPAVFAIAFSPYVGGVGAAIGIFISDMMIHGNTLLSLTVGVPANFVAFYLTGVLYRRVRSSTLHTIMAEITAALLALALLYSWGAVPWDLVVAGAVAAAVTLILALLFKGEDRAIVLAGSTGLLAGSAIVGVGVWLFSQFFVLPTGDSRLPLVAAAVWFAWTYFTEVPFIALFTPPIVKALRRAALARE</sequence>
<feature type="transmembrane region" description="Helical" evidence="1">
    <location>
        <begin position="103"/>
        <end position="121"/>
    </location>
</feature>
<keyword evidence="1" id="KW-1133">Transmembrane helix</keyword>
<feature type="transmembrane region" description="Helical" evidence="1">
    <location>
        <begin position="187"/>
        <end position="210"/>
    </location>
</feature>
<evidence type="ECO:0008006" key="3">
    <source>
        <dbReference type="Google" id="ProtNLM"/>
    </source>
</evidence>
<feature type="transmembrane region" description="Helical" evidence="1">
    <location>
        <begin position="127"/>
        <end position="145"/>
    </location>
</feature>
<feature type="transmembrane region" description="Helical" evidence="1">
    <location>
        <begin position="71"/>
        <end position="91"/>
    </location>
</feature>
<comment type="caution">
    <text evidence="2">The sequence shown here is derived from an EMBL/GenBank/DDBJ whole genome shotgun (WGS) entry which is preliminary data.</text>
</comment>
<reference evidence="2" key="1">
    <citation type="journal article" date="2020" name="mSystems">
        <title>Genome- and Community-Level Interaction Insights into Carbon Utilization and Element Cycling Functions of Hydrothermarchaeota in Hydrothermal Sediment.</title>
        <authorList>
            <person name="Zhou Z."/>
            <person name="Liu Y."/>
            <person name="Xu W."/>
            <person name="Pan J."/>
            <person name="Luo Z.H."/>
            <person name="Li M."/>
        </authorList>
    </citation>
    <scope>NUCLEOTIDE SEQUENCE [LARGE SCALE GENOMIC DNA]</scope>
    <source>
        <strain evidence="2">SpSt-8</strain>
    </source>
</reference>
<name>A0A7C3SN27_THEPE</name>
<feature type="transmembrane region" description="Helical" evidence="1">
    <location>
        <begin position="37"/>
        <end position="59"/>
    </location>
</feature>
<organism evidence="2">
    <name type="scientific">Thermofilum pendens</name>
    <dbReference type="NCBI Taxonomy" id="2269"/>
    <lineage>
        <taxon>Archaea</taxon>
        <taxon>Thermoproteota</taxon>
        <taxon>Thermoprotei</taxon>
        <taxon>Thermofilales</taxon>
        <taxon>Thermofilaceae</taxon>
        <taxon>Thermofilum</taxon>
    </lineage>
</organism>
<dbReference type="Gene3D" id="1.10.1760.20">
    <property type="match status" value="1"/>
</dbReference>
<dbReference type="AlphaFoldDB" id="A0A7C3SN27"/>
<feature type="transmembrane region" description="Helical" evidence="1">
    <location>
        <begin position="6"/>
        <end position="30"/>
    </location>
</feature>
<protein>
    <recommendedName>
        <fullName evidence="3">QueT transporter family protein</fullName>
    </recommendedName>
</protein>
<accession>A0A7C3SN27</accession>
<dbReference type="EMBL" id="DTIB01000039">
    <property type="protein sequence ID" value="HGB24777.1"/>
    <property type="molecule type" value="Genomic_DNA"/>
</dbReference>